<sequence>MAGNPGRQKIGTSSSKLQKSAPIRAEQTECSEKRSWLPWAARGFLCAAGGAAVAVLASLRLAAPPEAEGGADAFALVNPSSPEVLAQQEQVRRLRLKLGSSRADGGLHEVCVASSTAVPATRKSECVSAPLRH</sequence>
<protein>
    <submittedName>
        <fullName evidence="2">Uncharacterized protein</fullName>
    </submittedName>
</protein>
<dbReference type="AlphaFoldDB" id="A0A813KQH0"/>
<dbReference type="EMBL" id="CAJNNW010031497">
    <property type="protein sequence ID" value="CAE8707806.1"/>
    <property type="molecule type" value="Genomic_DNA"/>
</dbReference>
<evidence type="ECO:0000256" key="1">
    <source>
        <dbReference type="SAM" id="MobiDB-lite"/>
    </source>
</evidence>
<evidence type="ECO:0000313" key="2">
    <source>
        <dbReference type="EMBL" id="CAE8707806.1"/>
    </source>
</evidence>
<organism evidence="2 3">
    <name type="scientific">Polarella glacialis</name>
    <name type="common">Dinoflagellate</name>
    <dbReference type="NCBI Taxonomy" id="89957"/>
    <lineage>
        <taxon>Eukaryota</taxon>
        <taxon>Sar</taxon>
        <taxon>Alveolata</taxon>
        <taxon>Dinophyceae</taxon>
        <taxon>Suessiales</taxon>
        <taxon>Suessiaceae</taxon>
        <taxon>Polarella</taxon>
    </lineage>
</organism>
<name>A0A813KQH0_POLGL</name>
<feature type="region of interest" description="Disordered" evidence="1">
    <location>
        <begin position="1"/>
        <end position="29"/>
    </location>
</feature>
<evidence type="ECO:0000313" key="3">
    <source>
        <dbReference type="Proteomes" id="UP000626109"/>
    </source>
</evidence>
<accession>A0A813KQH0</accession>
<reference evidence="2" key="1">
    <citation type="submission" date="2021-02" db="EMBL/GenBank/DDBJ databases">
        <authorList>
            <person name="Dougan E. K."/>
            <person name="Rhodes N."/>
            <person name="Thang M."/>
            <person name="Chan C."/>
        </authorList>
    </citation>
    <scope>NUCLEOTIDE SEQUENCE</scope>
</reference>
<dbReference type="Proteomes" id="UP000626109">
    <property type="component" value="Unassembled WGS sequence"/>
</dbReference>
<comment type="caution">
    <text evidence="2">The sequence shown here is derived from an EMBL/GenBank/DDBJ whole genome shotgun (WGS) entry which is preliminary data.</text>
</comment>
<proteinExistence type="predicted"/>
<gene>
    <name evidence="2" type="ORF">PGLA2088_LOCUS34676</name>
</gene>